<dbReference type="AlphaFoldDB" id="A0A0F2LR89"/>
<dbReference type="EMBL" id="JZWS01000141">
    <property type="protein sequence ID" value="KJR78306.1"/>
    <property type="molecule type" value="Genomic_DNA"/>
</dbReference>
<protein>
    <submittedName>
        <fullName evidence="1">Uncharacterized protein</fullName>
    </submittedName>
</protein>
<comment type="caution">
    <text evidence="1">The sequence shown here is derived from an EMBL/GenBank/DDBJ whole genome shotgun (WGS) entry which is preliminary data.</text>
</comment>
<gene>
    <name evidence="2" type="ORF">TQ35_009350</name>
    <name evidence="1" type="ORF">TQ35_08010</name>
</gene>
<accession>A0A0F2LR89</accession>
<dbReference type="EMBL" id="JZWS02000034">
    <property type="protein sequence ID" value="MCL7344761.1"/>
    <property type="molecule type" value="Genomic_DNA"/>
</dbReference>
<organism evidence="1">
    <name type="scientific">Candidatus Aramenus sulfurataquae</name>
    <dbReference type="NCBI Taxonomy" id="1326980"/>
    <lineage>
        <taxon>Archaea</taxon>
        <taxon>Thermoproteota</taxon>
        <taxon>Thermoprotei</taxon>
        <taxon>Sulfolobales</taxon>
        <taxon>Sulfolobaceae</taxon>
        <taxon>Candidatus Aramenus</taxon>
    </lineage>
</organism>
<reference evidence="2" key="2">
    <citation type="submission" date="2022-05" db="EMBL/GenBank/DDBJ databases">
        <title>Metagenome Sequencing of an Archaeal-Dominated Microbial Community from a Hot Spring at the Los Azufres Geothermal Field, Mexico.</title>
        <authorList>
            <person name="Marin-Paredes R."/>
            <person name="Martinez-Romero E."/>
            <person name="Servin-Garciduenas L.E."/>
        </authorList>
    </citation>
    <scope>NUCLEOTIDE SEQUENCE</scope>
    <source>
        <strain evidence="2">AZ1-454</strain>
    </source>
</reference>
<sequence>MSTQELEEYETKVMQFDDGVITLVYDEYGYVRYATITDKKGSLRVEINRYYNNLVVQIWGSVGNAKVIRATFDFEFEDGEKPFSEVLEEFEKYGSVSDALDDWLVFLKDYLISIGLS</sequence>
<reference evidence="1" key="1">
    <citation type="submission" date="2015-03" db="EMBL/GenBank/DDBJ databases">
        <title>Metagenome Sequencing of an Archaeal-Dominated Microbial Community from a Hot Spring at the Los Azufres Geothermal Field, Mexico.</title>
        <authorList>
            <person name="Servin-Garciduenas L.E."/>
            <person name="Martinez-Romero E."/>
        </authorList>
    </citation>
    <scope>NUCLEOTIDE SEQUENCE [LARGE SCALE GENOMIC DNA]</scope>
    <source>
        <strain evidence="1">AZ1-454</strain>
    </source>
</reference>
<evidence type="ECO:0000313" key="2">
    <source>
        <dbReference type="EMBL" id="MCL7344761.1"/>
    </source>
</evidence>
<proteinExistence type="predicted"/>
<name>A0A0F2LR89_9CREN</name>
<evidence type="ECO:0000313" key="1">
    <source>
        <dbReference type="EMBL" id="KJR78306.1"/>
    </source>
</evidence>